<feature type="region of interest" description="Disordered" evidence="1">
    <location>
        <begin position="68"/>
        <end position="103"/>
    </location>
</feature>
<feature type="chain" id="PRO_5009256487" description="DUF5666 domain-containing protein" evidence="2">
    <location>
        <begin position="23"/>
        <end position="124"/>
    </location>
</feature>
<dbReference type="STRING" id="487184.SAMN05216421_0887"/>
<dbReference type="RefSeq" id="WP_093392019.1">
    <property type="nucleotide sequence ID" value="NZ_LT629736.1"/>
</dbReference>
<dbReference type="OrthoDB" id="6896283at2"/>
<evidence type="ECO:0000313" key="4">
    <source>
        <dbReference type="Proteomes" id="UP000243207"/>
    </source>
</evidence>
<keyword evidence="2" id="KW-0732">Signal</keyword>
<reference evidence="4" key="1">
    <citation type="submission" date="2016-10" db="EMBL/GenBank/DDBJ databases">
        <authorList>
            <person name="Varghese N."/>
            <person name="Submissions S."/>
        </authorList>
    </citation>
    <scope>NUCLEOTIDE SEQUENCE [LARGE SCALE GENOMIC DNA]</scope>
    <source>
        <strain evidence="4">NRRL B-51270</strain>
    </source>
</reference>
<dbReference type="EMBL" id="LT629736">
    <property type="protein sequence ID" value="SDS08965.1"/>
    <property type="molecule type" value="Genomic_DNA"/>
</dbReference>
<dbReference type="InterPro" id="IPR046150">
    <property type="entry name" value="DUF6152"/>
</dbReference>
<dbReference type="Pfam" id="PF19649">
    <property type="entry name" value="DUF6152"/>
    <property type="match status" value="1"/>
</dbReference>
<evidence type="ECO:0000256" key="1">
    <source>
        <dbReference type="SAM" id="MobiDB-lite"/>
    </source>
</evidence>
<sequence>MFIKRTLGIAMLTASLVSPATAHHGWSWAEQEQTQLSGTITNVQMAPPHPSLDVEAEDGTWRVELGNPRNTAKAGFDENAASPGDSITAVGNRSQDKSEKRMKAVRVTIEGKTYDIYPERIEKQ</sequence>
<feature type="signal peptide" evidence="2">
    <location>
        <begin position="1"/>
        <end position="22"/>
    </location>
</feature>
<evidence type="ECO:0000313" key="3">
    <source>
        <dbReference type="EMBL" id="SDS08965.1"/>
    </source>
</evidence>
<dbReference type="Proteomes" id="UP000243207">
    <property type="component" value="Chromosome I"/>
</dbReference>
<accession>A0A1H1PD79</accession>
<name>A0A1H1PD79_9GAMM</name>
<protein>
    <recommendedName>
        <fullName evidence="5">DUF5666 domain-containing protein</fullName>
    </recommendedName>
</protein>
<gene>
    <name evidence="3" type="ORF">SAMN05216421_0887</name>
</gene>
<evidence type="ECO:0000256" key="2">
    <source>
        <dbReference type="SAM" id="SignalP"/>
    </source>
</evidence>
<keyword evidence="4" id="KW-1185">Reference proteome</keyword>
<proteinExistence type="predicted"/>
<dbReference type="AlphaFoldDB" id="A0A1H1PD79"/>
<evidence type="ECO:0008006" key="5">
    <source>
        <dbReference type="Google" id="ProtNLM"/>
    </source>
</evidence>
<organism evidence="3 4">
    <name type="scientific">Halopseudomonas xinjiangensis</name>
    <dbReference type="NCBI Taxonomy" id="487184"/>
    <lineage>
        <taxon>Bacteria</taxon>
        <taxon>Pseudomonadati</taxon>
        <taxon>Pseudomonadota</taxon>
        <taxon>Gammaproteobacteria</taxon>
        <taxon>Pseudomonadales</taxon>
        <taxon>Pseudomonadaceae</taxon>
        <taxon>Halopseudomonas</taxon>
    </lineage>
</organism>